<dbReference type="GO" id="GO:0008168">
    <property type="term" value="F:methyltransferase activity"/>
    <property type="evidence" value="ECO:0007669"/>
    <property type="project" value="UniProtKB-KW"/>
</dbReference>
<dbReference type="GO" id="GO:0032259">
    <property type="term" value="P:methylation"/>
    <property type="evidence" value="ECO:0007669"/>
    <property type="project" value="UniProtKB-KW"/>
</dbReference>
<accession>A0ABU8RJC6</accession>
<dbReference type="EMBL" id="JBBIAA010000005">
    <property type="protein sequence ID" value="MEJ5945150.1"/>
    <property type="molecule type" value="Genomic_DNA"/>
</dbReference>
<evidence type="ECO:0000313" key="4">
    <source>
        <dbReference type="Proteomes" id="UP001387100"/>
    </source>
</evidence>
<evidence type="ECO:0000256" key="1">
    <source>
        <dbReference type="ARBA" id="ARBA00022603"/>
    </source>
</evidence>
<dbReference type="Gene3D" id="3.40.50.150">
    <property type="entry name" value="Vaccinia Virus protein VP39"/>
    <property type="match status" value="1"/>
</dbReference>
<keyword evidence="3" id="KW-0687">Ribonucleoprotein</keyword>
<keyword evidence="3" id="KW-0689">Ribosomal protein</keyword>
<organism evidence="3 4">
    <name type="scientific">Pseudokineococcus basanitobsidens</name>
    <dbReference type="NCBI Taxonomy" id="1926649"/>
    <lineage>
        <taxon>Bacteria</taxon>
        <taxon>Bacillati</taxon>
        <taxon>Actinomycetota</taxon>
        <taxon>Actinomycetes</taxon>
        <taxon>Kineosporiales</taxon>
        <taxon>Kineosporiaceae</taxon>
        <taxon>Pseudokineococcus</taxon>
    </lineage>
</organism>
<dbReference type="Proteomes" id="UP001387100">
    <property type="component" value="Unassembled WGS sequence"/>
</dbReference>
<evidence type="ECO:0000256" key="2">
    <source>
        <dbReference type="ARBA" id="ARBA00022679"/>
    </source>
</evidence>
<evidence type="ECO:0000313" key="3">
    <source>
        <dbReference type="EMBL" id="MEJ5945150.1"/>
    </source>
</evidence>
<keyword evidence="1 3" id="KW-0489">Methyltransferase</keyword>
<name>A0ABU8RJC6_9ACTN</name>
<dbReference type="InterPro" id="IPR029063">
    <property type="entry name" value="SAM-dependent_MTases_sf"/>
</dbReference>
<dbReference type="Pfam" id="PF06325">
    <property type="entry name" value="PrmA"/>
    <property type="match status" value="1"/>
</dbReference>
<dbReference type="PANTHER" id="PTHR43648">
    <property type="entry name" value="ELECTRON TRANSFER FLAVOPROTEIN BETA SUBUNIT LYSINE METHYLTRANSFERASE"/>
    <property type="match status" value="1"/>
</dbReference>
<reference evidence="3 4" key="1">
    <citation type="journal article" date="2017" name="Int. J. Syst. Evol. Microbiol.">
        <title>Pseudokineococcus basanitobsidens sp. nov., isolated from volcanic rock.</title>
        <authorList>
            <person name="Lee D.W."/>
            <person name="Park M.Y."/>
            <person name="Kim J.J."/>
            <person name="Kim B.S."/>
        </authorList>
    </citation>
    <scope>NUCLEOTIDE SEQUENCE [LARGE SCALE GENOMIC DNA]</scope>
    <source>
        <strain evidence="3 4">DSM 103726</strain>
    </source>
</reference>
<proteinExistence type="predicted"/>
<dbReference type="SUPFAM" id="SSF53335">
    <property type="entry name" value="S-adenosyl-L-methionine-dependent methyltransferases"/>
    <property type="match status" value="1"/>
</dbReference>
<dbReference type="GO" id="GO:0005840">
    <property type="term" value="C:ribosome"/>
    <property type="evidence" value="ECO:0007669"/>
    <property type="project" value="UniProtKB-KW"/>
</dbReference>
<dbReference type="InterPro" id="IPR050078">
    <property type="entry name" value="Ribosomal_L11_MeTrfase_PrmA"/>
</dbReference>
<protein>
    <submittedName>
        <fullName evidence="3">50S ribosomal protein L11 methyltransferase</fullName>
    </submittedName>
</protein>
<keyword evidence="2" id="KW-0808">Transferase</keyword>
<keyword evidence="4" id="KW-1185">Reference proteome</keyword>
<comment type="caution">
    <text evidence="3">The sequence shown here is derived from an EMBL/GenBank/DDBJ whole genome shotgun (WGS) entry which is preliminary data.</text>
</comment>
<gene>
    <name evidence="3" type="ORF">WDZ17_07540</name>
</gene>
<dbReference type="PANTHER" id="PTHR43648:SF1">
    <property type="entry name" value="ELECTRON TRANSFER FLAVOPROTEIN BETA SUBUNIT LYSINE METHYLTRANSFERASE"/>
    <property type="match status" value="1"/>
</dbReference>
<sequence length="226" mass="23541">MEREADDVRAADRLVRERAAPVPVPGVPEVVLPTAADVLELWEETERGSDGPRPPPFWGFPWVGGQALARHVLDHPALVAGARVVDVACGSGLVAVAAALAGAARVRAVDVDPLAVAAARWSADLNGVGLEVVRADVLAGDALSRGGVLADARVVLVGDLFYERATAQRLLPLLRRAAGAGALVLVGDPGRAYLPTGLEEVARHEVPVVAHLEDADVRSTAVLRVV</sequence>